<reference evidence="2" key="1">
    <citation type="submission" date="2016-10" db="EMBL/GenBank/DDBJ databases">
        <title>Sequence of Gallionella enrichment culture.</title>
        <authorList>
            <person name="Poehlein A."/>
            <person name="Muehling M."/>
            <person name="Daniel R."/>
        </authorList>
    </citation>
    <scope>NUCLEOTIDE SEQUENCE</scope>
</reference>
<name>A0A1J5QT84_9ZZZZ</name>
<feature type="domain" description="PIN" evidence="1">
    <location>
        <begin position="6"/>
        <end position="114"/>
    </location>
</feature>
<evidence type="ECO:0000259" key="1">
    <source>
        <dbReference type="Pfam" id="PF13470"/>
    </source>
</evidence>
<proteinExistence type="predicted"/>
<dbReference type="InterPro" id="IPR002850">
    <property type="entry name" value="PIN_toxin-like"/>
</dbReference>
<dbReference type="CDD" id="cd09854">
    <property type="entry name" value="PIN_VapC-like"/>
    <property type="match status" value="1"/>
</dbReference>
<gene>
    <name evidence="2" type="ORF">GALL_351110</name>
</gene>
<dbReference type="AlphaFoldDB" id="A0A1J5QT84"/>
<dbReference type="EMBL" id="MLJW01000736">
    <property type="protein sequence ID" value="OIQ83095.1"/>
    <property type="molecule type" value="Genomic_DNA"/>
</dbReference>
<organism evidence="2">
    <name type="scientific">mine drainage metagenome</name>
    <dbReference type="NCBI Taxonomy" id="410659"/>
    <lineage>
        <taxon>unclassified sequences</taxon>
        <taxon>metagenomes</taxon>
        <taxon>ecological metagenomes</taxon>
    </lineage>
</organism>
<accession>A0A1J5QT84</accession>
<evidence type="ECO:0000313" key="2">
    <source>
        <dbReference type="EMBL" id="OIQ83095.1"/>
    </source>
</evidence>
<dbReference type="InterPro" id="IPR002716">
    <property type="entry name" value="PIN_dom"/>
</dbReference>
<comment type="caution">
    <text evidence="2">The sequence shown here is derived from an EMBL/GenBank/DDBJ whole genome shotgun (WGS) entry which is preliminary data.</text>
</comment>
<sequence>MSEGWVLDSNVVLDWLVFNDASMHEPAARLRAGHARWLICPAMRVELEDVVTRPAFARRGDFGAALRALFDTRAQLLADPTTDARLRCRDVDDQVFVDLALQHRAALLLTRDRALLELAPQAAARGLRIARPDALAPIR</sequence>
<dbReference type="PANTHER" id="PTHR34610:SF3">
    <property type="entry name" value="SSL7007 PROTEIN"/>
    <property type="match status" value="1"/>
</dbReference>
<dbReference type="SUPFAM" id="SSF88723">
    <property type="entry name" value="PIN domain-like"/>
    <property type="match status" value="1"/>
</dbReference>
<dbReference type="Pfam" id="PF13470">
    <property type="entry name" value="PIN_3"/>
    <property type="match status" value="1"/>
</dbReference>
<dbReference type="PANTHER" id="PTHR34610">
    <property type="entry name" value="SSL7007 PROTEIN"/>
    <property type="match status" value="1"/>
</dbReference>
<dbReference type="InterPro" id="IPR029060">
    <property type="entry name" value="PIN-like_dom_sf"/>
</dbReference>
<protein>
    <recommendedName>
        <fullName evidence="1">PIN domain-containing protein</fullName>
    </recommendedName>
</protein>